<dbReference type="CDD" id="cd02022">
    <property type="entry name" value="DPCK"/>
    <property type="match status" value="1"/>
</dbReference>
<dbReference type="Gene3D" id="3.40.50.300">
    <property type="entry name" value="P-loop containing nucleotide triphosphate hydrolases"/>
    <property type="match status" value="1"/>
</dbReference>
<dbReference type="UniPathway" id="UPA00241">
    <property type="reaction ID" value="UER00356"/>
</dbReference>
<evidence type="ECO:0000256" key="2">
    <source>
        <dbReference type="ARBA" id="ARBA00022741"/>
    </source>
</evidence>
<protein>
    <recommendedName>
        <fullName evidence="5 6">Dephospho-CoA kinase</fullName>
        <ecNumber evidence="5 6">2.7.1.24</ecNumber>
    </recommendedName>
    <alternativeName>
        <fullName evidence="5">Dephosphocoenzyme A kinase</fullName>
    </alternativeName>
</protein>
<dbReference type="EC" id="2.7.1.24" evidence="5 6"/>
<dbReference type="GO" id="GO:0005737">
    <property type="term" value="C:cytoplasm"/>
    <property type="evidence" value="ECO:0007669"/>
    <property type="project" value="UniProtKB-SubCell"/>
</dbReference>
<dbReference type="HAMAP" id="MF_00376">
    <property type="entry name" value="Dephospho_CoA_kinase"/>
    <property type="match status" value="1"/>
</dbReference>
<dbReference type="AlphaFoldDB" id="A0A484HEZ6"/>
<dbReference type="PROSITE" id="PS51219">
    <property type="entry name" value="DPCK"/>
    <property type="match status" value="1"/>
</dbReference>
<evidence type="ECO:0000256" key="4">
    <source>
        <dbReference type="ARBA" id="ARBA00022993"/>
    </source>
</evidence>
<evidence type="ECO:0000256" key="1">
    <source>
        <dbReference type="ARBA" id="ARBA00009018"/>
    </source>
</evidence>
<dbReference type="EMBL" id="CAACVI010000002">
    <property type="protein sequence ID" value="VEN72962.1"/>
    <property type="molecule type" value="Genomic_DNA"/>
</dbReference>
<dbReference type="GO" id="GO:0004140">
    <property type="term" value="F:dephospho-CoA kinase activity"/>
    <property type="evidence" value="ECO:0007669"/>
    <property type="project" value="UniProtKB-UniRule"/>
</dbReference>
<keyword evidence="2 5" id="KW-0547">Nucleotide-binding</keyword>
<dbReference type="PANTHER" id="PTHR10695">
    <property type="entry name" value="DEPHOSPHO-COA KINASE-RELATED"/>
    <property type="match status" value="1"/>
</dbReference>
<dbReference type="SUPFAM" id="SSF52540">
    <property type="entry name" value="P-loop containing nucleoside triphosphate hydrolases"/>
    <property type="match status" value="1"/>
</dbReference>
<organism evidence="7">
    <name type="scientific">uncultured Desulfobacteraceae bacterium</name>
    <dbReference type="NCBI Taxonomy" id="218296"/>
    <lineage>
        <taxon>Bacteria</taxon>
        <taxon>Pseudomonadati</taxon>
        <taxon>Thermodesulfobacteriota</taxon>
        <taxon>Desulfobacteria</taxon>
        <taxon>Desulfobacterales</taxon>
        <taxon>Desulfobacteraceae</taxon>
        <taxon>environmental samples</taxon>
    </lineage>
</organism>
<sequence length="221" mass="24310">MRHDRDIFKKTGAALALGVTGGVASGKSTVCAMLEEMGAPLVDMDVAARRVVEPGTEAFESIVALFGKGVLTPGGVLDRKKIGAIVFADPEKRKKLESLTHPAILRESAVWAGRLARKHPGAVIQMAVPLLIESGMMDMFDNILLVHIPPRMQARRLAERDQITLEEAGRVLKSQLPINEKIAHADFVIDNRGTVEETRKQVEGFWKTLKKNILKERSETL</sequence>
<reference evidence="7" key="1">
    <citation type="submission" date="2019-01" db="EMBL/GenBank/DDBJ databases">
        <authorList>
            <consortium name="Genoscope - CEA"/>
            <person name="William W."/>
        </authorList>
    </citation>
    <scope>NUCLEOTIDE SEQUENCE</scope>
    <source>
        <strain evidence="7">CR-1</strain>
    </source>
</reference>
<comment type="pathway">
    <text evidence="5">Cofactor biosynthesis; coenzyme A biosynthesis; CoA from (R)-pantothenate: step 5/5.</text>
</comment>
<evidence type="ECO:0000256" key="5">
    <source>
        <dbReference type="HAMAP-Rule" id="MF_00376"/>
    </source>
</evidence>
<comment type="similarity">
    <text evidence="1 5">Belongs to the CoaE family.</text>
</comment>
<dbReference type="NCBIfam" id="TIGR00152">
    <property type="entry name" value="dephospho-CoA kinase"/>
    <property type="match status" value="1"/>
</dbReference>
<comment type="function">
    <text evidence="5">Catalyzes the phosphorylation of the 3'-hydroxyl group of dephosphocoenzyme A to form coenzyme A.</text>
</comment>
<dbReference type="InterPro" id="IPR001977">
    <property type="entry name" value="Depp_CoAkinase"/>
</dbReference>
<dbReference type="GO" id="GO:0015937">
    <property type="term" value="P:coenzyme A biosynthetic process"/>
    <property type="evidence" value="ECO:0007669"/>
    <property type="project" value="UniProtKB-UniRule"/>
</dbReference>
<comment type="subcellular location">
    <subcellularLocation>
        <location evidence="5">Cytoplasm</location>
    </subcellularLocation>
</comment>
<proteinExistence type="inferred from homology"/>
<feature type="binding site" evidence="5">
    <location>
        <begin position="24"/>
        <end position="29"/>
    </location>
    <ligand>
        <name>ATP</name>
        <dbReference type="ChEBI" id="CHEBI:30616"/>
    </ligand>
</feature>
<dbReference type="PANTHER" id="PTHR10695:SF46">
    <property type="entry name" value="BIFUNCTIONAL COENZYME A SYNTHASE-RELATED"/>
    <property type="match status" value="1"/>
</dbReference>
<keyword evidence="5" id="KW-0963">Cytoplasm</keyword>
<evidence type="ECO:0000256" key="3">
    <source>
        <dbReference type="ARBA" id="ARBA00022840"/>
    </source>
</evidence>
<gene>
    <name evidence="5 7" type="primary">coaE</name>
    <name evidence="7" type="ORF">EPICR_100004</name>
</gene>
<dbReference type="GO" id="GO:0005524">
    <property type="term" value="F:ATP binding"/>
    <property type="evidence" value="ECO:0007669"/>
    <property type="project" value="UniProtKB-UniRule"/>
</dbReference>
<dbReference type="Pfam" id="PF01121">
    <property type="entry name" value="CoaE"/>
    <property type="match status" value="1"/>
</dbReference>
<keyword evidence="5 7" id="KW-0418">Kinase</keyword>
<keyword evidence="4 5" id="KW-0173">Coenzyme A biosynthesis</keyword>
<dbReference type="InterPro" id="IPR027417">
    <property type="entry name" value="P-loop_NTPase"/>
</dbReference>
<keyword evidence="3 5" id="KW-0067">ATP-binding</keyword>
<comment type="catalytic activity">
    <reaction evidence="5">
        <text>3'-dephospho-CoA + ATP = ADP + CoA + H(+)</text>
        <dbReference type="Rhea" id="RHEA:18245"/>
        <dbReference type="ChEBI" id="CHEBI:15378"/>
        <dbReference type="ChEBI" id="CHEBI:30616"/>
        <dbReference type="ChEBI" id="CHEBI:57287"/>
        <dbReference type="ChEBI" id="CHEBI:57328"/>
        <dbReference type="ChEBI" id="CHEBI:456216"/>
        <dbReference type="EC" id="2.7.1.24"/>
    </reaction>
</comment>
<keyword evidence="5 7" id="KW-0808">Transferase</keyword>
<accession>A0A484HEZ6</accession>
<evidence type="ECO:0000313" key="7">
    <source>
        <dbReference type="EMBL" id="VEN72962.1"/>
    </source>
</evidence>
<evidence type="ECO:0000256" key="6">
    <source>
        <dbReference type="NCBIfam" id="TIGR00152"/>
    </source>
</evidence>
<name>A0A484HEZ6_9BACT</name>